<dbReference type="Proteomes" id="UP000035444">
    <property type="component" value="Unassembled WGS sequence"/>
</dbReference>
<gene>
    <name evidence="1" type="ORF">WH96_06565</name>
</gene>
<sequence>MGLFSSSKSKSSTVINTTDSRVAATDEAIANGANSTNAFGGLAVSGSGHNVNITDGGAFELIDKAYEASLDAFGKEAARTEAVFDKALGAVERSFNAEASLADKVVKYVLPLGVAWLIFKRS</sequence>
<organism evidence="1 2">
    <name type="scientific">Kiloniella spongiae</name>
    <dbReference type="NCBI Taxonomy" id="1489064"/>
    <lineage>
        <taxon>Bacteria</taxon>
        <taxon>Pseudomonadati</taxon>
        <taxon>Pseudomonadota</taxon>
        <taxon>Alphaproteobacteria</taxon>
        <taxon>Rhodospirillales</taxon>
        <taxon>Kiloniellaceae</taxon>
        <taxon>Kiloniella</taxon>
    </lineage>
</organism>
<dbReference type="RefSeq" id="WP_047763390.1">
    <property type="nucleotide sequence ID" value="NZ_LAQL01000004.1"/>
</dbReference>
<comment type="caution">
    <text evidence="1">The sequence shown here is derived from an EMBL/GenBank/DDBJ whole genome shotgun (WGS) entry which is preliminary data.</text>
</comment>
<reference evidence="1 2" key="1">
    <citation type="submission" date="2015-03" db="EMBL/GenBank/DDBJ databases">
        <title>Genome Sequence of Kiloniella spongiae MEBiC09566, isolated from a marine sponge.</title>
        <authorList>
            <person name="Shao Z."/>
            <person name="Wang L."/>
            <person name="Li X."/>
        </authorList>
    </citation>
    <scope>NUCLEOTIDE SEQUENCE [LARGE SCALE GENOMIC DNA]</scope>
    <source>
        <strain evidence="1 2">MEBiC09566</strain>
    </source>
</reference>
<name>A0A0H2MFG9_9PROT</name>
<dbReference type="AlphaFoldDB" id="A0A0H2MFG9"/>
<dbReference type="STRING" id="1489064.WH96_06565"/>
<evidence type="ECO:0000313" key="1">
    <source>
        <dbReference type="EMBL" id="KLN61309.1"/>
    </source>
</evidence>
<dbReference type="EMBL" id="LAQL01000004">
    <property type="protein sequence ID" value="KLN61309.1"/>
    <property type="molecule type" value="Genomic_DNA"/>
</dbReference>
<protein>
    <submittedName>
        <fullName evidence="1">Uncharacterized protein</fullName>
    </submittedName>
</protein>
<proteinExistence type="predicted"/>
<keyword evidence="2" id="KW-1185">Reference proteome</keyword>
<accession>A0A0H2MFG9</accession>
<evidence type="ECO:0000313" key="2">
    <source>
        <dbReference type="Proteomes" id="UP000035444"/>
    </source>
</evidence>